<dbReference type="EMBL" id="BARW01004953">
    <property type="protein sequence ID" value="GAI68366.1"/>
    <property type="molecule type" value="Genomic_DNA"/>
</dbReference>
<dbReference type="AlphaFoldDB" id="X1RN05"/>
<gene>
    <name evidence="1" type="ORF">S12H4_11166</name>
</gene>
<protein>
    <submittedName>
        <fullName evidence="1">Uncharacterized protein</fullName>
    </submittedName>
</protein>
<evidence type="ECO:0000313" key="1">
    <source>
        <dbReference type="EMBL" id="GAI68366.1"/>
    </source>
</evidence>
<sequence>MSWERLATIGLPLSGPNQIEQLAGIAKGAYTEITDVIAPSSAPVGSTVWVSIWIKNIWTASVHVAAGGIWDTEKRFIDWLDLWIPAGETYSFSGYFTMPNRDVTIHAYSYYEDVDGYWHPDDEKTIDVKLTAVWEKLATKTITLTP</sequence>
<name>X1RN05_9ZZZZ</name>
<feature type="non-terminal residue" evidence="1">
    <location>
        <position position="146"/>
    </location>
</feature>
<comment type="caution">
    <text evidence="1">The sequence shown here is derived from an EMBL/GenBank/DDBJ whole genome shotgun (WGS) entry which is preliminary data.</text>
</comment>
<organism evidence="1">
    <name type="scientific">marine sediment metagenome</name>
    <dbReference type="NCBI Taxonomy" id="412755"/>
    <lineage>
        <taxon>unclassified sequences</taxon>
        <taxon>metagenomes</taxon>
        <taxon>ecological metagenomes</taxon>
    </lineage>
</organism>
<proteinExistence type="predicted"/>
<reference evidence="1" key="1">
    <citation type="journal article" date="2014" name="Front. Microbiol.">
        <title>High frequency of phylogenetically diverse reductive dehalogenase-homologous genes in deep subseafloor sedimentary metagenomes.</title>
        <authorList>
            <person name="Kawai M."/>
            <person name="Futagami T."/>
            <person name="Toyoda A."/>
            <person name="Takaki Y."/>
            <person name="Nishi S."/>
            <person name="Hori S."/>
            <person name="Arai W."/>
            <person name="Tsubouchi T."/>
            <person name="Morono Y."/>
            <person name="Uchiyama I."/>
            <person name="Ito T."/>
            <person name="Fujiyama A."/>
            <person name="Inagaki F."/>
            <person name="Takami H."/>
        </authorList>
    </citation>
    <scope>NUCLEOTIDE SEQUENCE</scope>
    <source>
        <strain evidence="1">Expedition CK06-06</strain>
    </source>
</reference>
<accession>X1RN05</accession>